<dbReference type="Pfam" id="PF13180">
    <property type="entry name" value="PDZ_2"/>
    <property type="match status" value="1"/>
</dbReference>
<dbReference type="InterPro" id="IPR001478">
    <property type="entry name" value="PDZ"/>
</dbReference>
<keyword evidence="8" id="KW-1185">Reference proteome</keyword>
<feature type="domain" description="PDZ" evidence="5">
    <location>
        <begin position="266"/>
        <end position="346"/>
    </location>
</feature>
<feature type="domain" description="Protease Do-like PDZ" evidence="6">
    <location>
        <begin position="358"/>
        <end position="494"/>
    </location>
</feature>
<dbReference type="AlphaFoldDB" id="A0A934RVL2"/>
<dbReference type="GO" id="GO:0006508">
    <property type="term" value="P:proteolysis"/>
    <property type="evidence" value="ECO:0007669"/>
    <property type="project" value="UniProtKB-KW"/>
</dbReference>
<proteinExistence type="predicted"/>
<dbReference type="InterPro" id="IPR043504">
    <property type="entry name" value="Peptidase_S1_PA_chymotrypsin"/>
</dbReference>
<dbReference type="InterPro" id="IPR041517">
    <property type="entry name" value="DEGP_PDZ"/>
</dbReference>
<organism evidence="7 8">
    <name type="scientific">Roseibacillus ishigakijimensis</name>
    <dbReference type="NCBI Taxonomy" id="454146"/>
    <lineage>
        <taxon>Bacteria</taxon>
        <taxon>Pseudomonadati</taxon>
        <taxon>Verrucomicrobiota</taxon>
        <taxon>Verrucomicrobiia</taxon>
        <taxon>Verrucomicrobiales</taxon>
        <taxon>Verrucomicrobiaceae</taxon>
        <taxon>Roseibacillus</taxon>
    </lineage>
</organism>
<evidence type="ECO:0000259" key="5">
    <source>
        <dbReference type="Pfam" id="PF13180"/>
    </source>
</evidence>
<dbReference type="EMBL" id="JAENIO010000046">
    <property type="protein sequence ID" value="MBK1835266.1"/>
    <property type="molecule type" value="Genomic_DNA"/>
</dbReference>
<dbReference type="Proteomes" id="UP000604083">
    <property type="component" value="Unassembled WGS sequence"/>
</dbReference>
<evidence type="ECO:0000256" key="1">
    <source>
        <dbReference type="ARBA" id="ARBA00022670"/>
    </source>
</evidence>
<feature type="signal peptide" evidence="4">
    <location>
        <begin position="1"/>
        <end position="20"/>
    </location>
</feature>
<dbReference type="SUPFAM" id="SSF50494">
    <property type="entry name" value="Trypsin-like serine proteases"/>
    <property type="match status" value="1"/>
</dbReference>
<comment type="caution">
    <text evidence="7">The sequence shown here is derived from an EMBL/GenBank/DDBJ whole genome shotgun (WGS) entry which is preliminary data.</text>
</comment>
<keyword evidence="2" id="KW-0378">Hydrolase</keyword>
<dbReference type="Gene3D" id="3.20.190.20">
    <property type="match status" value="1"/>
</dbReference>
<feature type="chain" id="PRO_5036690202" evidence="4">
    <location>
        <begin position="21"/>
        <end position="500"/>
    </location>
</feature>
<accession>A0A934RVL2</accession>
<dbReference type="Pfam" id="PF17815">
    <property type="entry name" value="PDZ_3"/>
    <property type="match status" value="1"/>
</dbReference>
<dbReference type="InterPro" id="IPR036034">
    <property type="entry name" value="PDZ_sf"/>
</dbReference>
<evidence type="ECO:0000256" key="2">
    <source>
        <dbReference type="ARBA" id="ARBA00022801"/>
    </source>
</evidence>
<dbReference type="PRINTS" id="PR00834">
    <property type="entry name" value="PROTEASES2C"/>
</dbReference>
<keyword evidence="3" id="KW-0720">Serine protease</keyword>
<name>A0A934RVL2_9BACT</name>
<dbReference type="RefSeq" id="WP_200392702.1">
    <property type="nucleotide sequence ID" value="NZ_JAENIO010000046.1"/>
</dbReference>
<protein>
    <submittedName>
        <fullName evidence="7">Trypsin-like peptidase domain-containing protein</fullName>
    </submittedName>
</protein>
<dbReference type="PANTHER" id="PTHR45980:SF9">
    <property type="entry name" value="PROTEASE DO-LIKE 10, MITOCHONDRIAL-RELATED"/>
    <property type="match status" value="1"/>
</dbReference>
<evidence type="ECO:0000313" key="8">
    <source>
        <dbReference type="Proteomes" id="UP000604083"/>
    </source>
</evidence>
<evidence type="ECO:0000256" key="3">
    <source>
        <dbReference type="ARBA" id="ARBA00022825"/>
    </source>
</evidence>
<evidence type="ECO:0000259" key="6">
    <source>
        <dbReference type="Pfam" id="PF17815"/>
    </source>
</evidence>
<dbReference type="InterPro" id="IPR009003">
    <property type="entry name" value="Peptidase_S1_PA"/>
</dbReference>
<dbReference type="SUPFAM" id="SSF50156">
    <property type="entry name" value="PDZ domain-like"/>
    <property type="match status" value="1"/>
</dbReference>
<gene>
    <name evidence="7" type="ORF">JIN78_14450</name>
</gene>
<keyword evidence="1" id="KW-0645">Protease</keyword>
<dbReference type="InterPro" id="IPR046449">
    <property type="entry name" value="DEGP_PDZ_sf"/>
</dbReference>
<dbReference type="PANTHER" id="PTHR45980">
    <property type="match status" value="1"/>
</dbReference>
<evidence type="ECO:0000256" key="4">
    <source>
        <dbReference type="SAM" id="SignalP"/>
    </source>
</evidence>
<sequence length="500" mass="54679">MLTRLFLSGLLACLPLSAQLAPPPEVVEKPAPSPKATQSHLFDSVLRIEVATQNPDYRTPWNTGGFSGGNGTGFLIGPNQILTNAHVVSNARRILVTQRNSARKLPAVIQHIAHDCDLALISLEDPTPLAGLAPLPIGGMPALDSEVRAIGYPVGGDRLSVTRGIVSRIDFRPYSHSRADSHLIIQVDAAINPGNSGGPAVQDDKVIGVAFQGLTQADNTGYIIPTPVIRRFLKDIEDGQYDKYVDLGVSTFPLFNPAMRQALGLPDNDRGVLVTSVIPEGPCDGQLQENDILLAIDGNAIDSAGNINVAGEQLVLHEIVERKFAKDEVTLDFLREGEERQATITLAPLPGSPLFSIIYDERPEYIFYGGLVIQPLSLNVMSAHRLTDVTTRHLTERYLREGLFKEKPEILVLTRVESDELTVHMTSFAGSIIDSINGEKVRDLRHAHELLYENEQPEFTVFEFEDRGRPLVLPSARVPAVNQRLMGTNNIPATHYLGED</sequence>
<dbReference type="Pfam" id="PF13365">
    <property type="entry name" value="Trypsin_2"/>
    <property type="match status" value="1"/>
</dbReference>
<reference evidence="7" key="1">
    <citation type="submission" date="2021-01" db="EMBL/GenBank/DDBJ databases">
        <title>Modified the classification status of verrucomicrobia.</title>
        <authorList>
            <person name="Feng X."/>
        </authorList>
    </citation>
    <scope>NUCLEOTIDE SEQUENCE</scope>
    <source>
        <strain evidence="7">KCTC 12986</strain>
    </source>
</reference>
<dbReference type="GO" id="GO:0004252">
    <property type="term" value="F:serine-type endopeptidase activity"/>
    <property type="evidence" value="ECO:0007669"/>
    <property type="project" value="InterPro"/>
</dbReference>
<dbReference type="Gene3D" id="2.30.42.10">
    <property type="match status" value="1"/>
</dbReference>
<keyword evidence="4" id="KW-0732">Signal</keyword>
<evidence type="ECO:0000313" key="7">
    <source>
        <dbReference type="EMBL" id="MBK1835266.1"/>
    </source>
</evidence>
<dbReference type="InterPro" id="IPR001940">
    <property type="entry name" value="Peptidase_S1C"/>
</dbReference>
<dbReference type="Gene3D" id="2.40.10.10">
    <property type="entry name" value="Trypsin-like serine proteases"/>
    <property type="match status" value="2"/>
</dbReference>